<proteinExistence type="predicted"/>
<protein>
    <submittedName>
        <fullName evidence="1">Uncharacterized protein</fullName>
    </submittedName>
</protein>
<dbReference type="EMBL" id="CM037616">
    <property type="protein sequence ID" value="KAH7991818.1"/>
    <property type="molecule type" value="Genomic_DNA"/>
</dbReference>
<name>A0ACB8EH12_9SAUR</name>
<dbReference type="Proteomes" id="UP000827872">
    <property type="component" value="Linkage Group LG03"/>
</dbReference>
<evidence type="ECO:0000313" key="1">
    <source>
        <dbReference type="EMBL" id="KAH7991818.1"/>
    </source>
</evidence>
<sequence>MPDSSNNPIENPAPENPPQNGGGLPPQNGGGLPEQKNNDPVVPEDIHETVNQFIDQLSVSVTKLSLDLAKDSSSDTTTDEAVEKQNGSGDSFSGGQTSGSPADGGQLADPGQLTDSEVIVNNQHVDDSHVNKELQAILQWMVASHLNIPNLTFINENDNELSKLPQLAEKAGKKAYTVGDVLQEVKRYFVQHQADKAVGNAPRCGLMDWLLTHLVDGNATKQTVTKQRKRRQTNNYIPVFLLWGKAEEEHH</sequence>
<reference evidence="1" key="1">
    <citation type="submission" date="2021-08" db="EMBL/GenBank/DDBJ databases">
        <title>The first chromosome-level gecko genome reveals the dynamic sex chromosomes of Neotropical dwarf geckos (Sphaerodactylidae: Sphaerodactylus).</title>
        <authorList>
            <person name="Pinto B.J."/>
            <person name="Keating S.E."/>
            <person name="Gamble T."/>
        </authorList>
    </citation>
    <scope>NUCLEOTIDE SEQUENCE</scope>
    <source>
        <strain evidence="1">TG3544</strain>
    </source>
</reference>
<comment type="caution">
    <text evidence="1">The sequence shown here is derived from an EMBL/GenBank/DDBJ whole genome shotgun (WGS) entry which is preliminary data.</text>
</comment>
<evidence type="ECO:0000313" key="2">
    <source>
        <dbReference type="Proteomes" id="UP000827872"/>
    </source>
</evidence>
<keyword evidence="2" id="KW-1185">Reference proteome</keyword>
<gene>
    <name evidence="1" type="ORF">K3G42_012886</name>
</gene>
<accession>A0ACB8EH12</accession>
<organism evidence="1 2">
    <name type="scientific">Sphaerodactylus townsendi</name>
    <dbReference type="NCBI Taxonomy" id="933632"/>
    <lineage>
        <taxon>Eukaryota</taxon>
        <taxon>Metazoa</taxon>
        <taxon>Chordata</taxon>
        <taxon>Craniata</taxon>
        <taxon>Vertebrata</taxon>
        <taxon>Euteleostomi</taxon>
        <taxon>Lepidosauria</taxon>
        <taxon>Squamata</taxon>
        <taxon>Bifurcata</taxon>
        <taxon>Gekkota</taxon>
        <taxon>Sphaerodactylidae</taxon>
        <taxon>Sphaerodactylus</taxon>
    </lineage>
</organism>